<name>A0A7W7EKJ7_9HYPH</name>
<feature type="domain" description="CHAD" evidence="2">
    <location>
        <begin position="208"/>
        <end position="481"/>
    </location>
</feature>
<dbReference type="SMART" id="SM00880">
    <property type="entry name" value="CHAD"/>
    <property type="match status" value="1"/>
</dbReference>
<dbReference type="OrthoDB" id="9777271at2"/>
<reference evidence="3 4" key="1">
    <citation type="submission" date="2020-08" db="EMBL/GenBank/DDBJ databases">
        <title>Genomic Encyclopedia of Type Strains, Phase IV (KMG-V): Genome sequencing to study the core and pangenomes of soil and plant-associated prokaryotes.</title>
        <authorList>
            <person name="Whitman W."/>
        </authorList>
    </citation>
    <scope>NUCLEOTIDE SEQUENCE [LARGE SCALE GENOMIC DNA]</scope>
    <source>
        <strain evidence="3 4">SEMIA 492</strain>
    </source>
</reference>
<dbReference type="Pfam" id="PF05235">
    <property type="entry name" value="CHAD"/>
    <property type="match status" value="1"/>
</dbReference>
<dbReference type="SUPFAM" id="SSF55154">
    <property type="entry name" value="CYTH-like phosphatases"/>
    <property type="match status" value="1"/>
</dbReference>
<evidence type="ECO:0000313" key="3">
    <source>
        <dbReference type="EMBL" id="MBB4568935.1"/>
    </source>
</evidence>
<dbReference type="RefSeq" id="WP_028752185.1">
    <property type="nucleotide sequence ID" value="NZ_JACIIG010000006.1"/>
</dbReference>
<protein>
    <submittedName>
        <fullName evidence="3">Inorganic triphosphatase YgiF</fullName>
    </submittedName>
</protein>
<comment type="caution">
    <text evidence="3">The sequence shown here is derived from an EMBL/GenBank/DDBJ whole genome shotgun (WGS) entry which is preliminary data.</text>
</comment>
<organism evidence="3 4">
    <name type="scientific">Rhizobium leucaenae</name>
    <dbReference type="NCBI Taxonomy" id="29450"/>
    <lineage>
        <taxon>Bacteria</taxon>
        <taxon>Pseudomonadati</taxon>
        <taxon>Pseudomonadota</taxon>
        <taxon>Alphaproteobacteria</taxon>
        <taxon>Hyphomicrobiales</taxon>
        <taxon>Rhizobiaceae</taxon>
        <taxon>Rhizobium/Agrobacterium group</taxon>
        <taxon>Rhizobium</taxon>
    </lineage>
</organism>
<evidence type="ECO:0000313" key="4">
    <source>
        <dbReference type="Proteomes" id="UP000543836"/>
    </source>
</evidence>
<dbReference type="InterPro" id="IPR033469">
    <property type="entry name" value="CYTH-like_dom_sf"/>
</dbReference>
<dbReference type="EMBL" id="JACIIG010000006">
    <property type="protein sequence ID" value="MBB4568935.1"/>
    <property type="molecule type" value="Genomic_DNA"/>
</dbReference>
<dbReference type="GO" id="GO:0046872">
    <property type="term" value="F:metal ion binding"/>
    <property type="evidence" value="ECO:0007669"/>
    <property type="project" value="TreeGrafter"/>
</dbReference>
<dbReference type="InterPro" id="IPR023577">
    <property type="entry name" value="CYTH_domain"/>
</dbReference>
<proteinExistence type="predicted"/>
<sequence length="483" mass="54891">MPSEIELKLELSTKAARRLLGFNPLTNPDKVLKQTSTYFDTGDHKLLQKGFTLRVRRTGDVHVQTVKAVGQSQSLFARSEWETPIEGDKPVVDDSSPLKTEFGEELAVSPAFNVEIERRVWTVEENGSRIEVVIDQGSVVSGDRNSAVREAELELKDGNQRDLFVFARKIEAVAPIRFGVRSKAERGFALIEQQKSVFKAEPIHLDQNMHASDAFQTIAASCFRHFRLNEDVLLRQRNAEALHQARVGLRRLRSDFSLFKRMLPGDEPQRLKDEFRWLTGVLGEARNLDVLLAKATDPDLRGRLKDAREAAYDEAVEGLNSSRARALMLDFNEWLRCGEYLSLPETEDVRGLQASEFAEMALDRMRKKLKKHGQVLAKVDDHQRHEARKDAKKLRYAAEFFESLFDDKRGVRRHRRFIGAMEKLQDHLGSLNDLATGPNVLSKHGLTDHPASDSVLSHTDKDASIDDSQVSLDDVLDAKRFWR</sequence>
<keyword evidence="4" id="KW-1185">Reference proteome</keyword>
<dbReference type="PROSITE" id="PS51708">
    <property type="entry name" value="CHAD"/>
    <property type="match status" value="1"/>
</dbReference>
<dbReference type="AlphaFoldDB" id="A0A7W7EKJ7"/>
<dbReference type="PANTHER" id="PTHR39569">
    <property type="entry name" value="INORGANIC TRIPHOSPHATASE"/>
    <property type="match status" value="1"/>
</dbReference>
<dbReference type="PANTHER" id="PTHR39569:SF1">
    <property type="entry name" value="INORGANIC TRIPHOSPHATASE"/>
    <property type="match status" value="1"/>
</dbReference>
<feature type="domain" description="CYTH" evidence="1">
    <location>
        <begin position="2"/>
        <end position="194"/>
    </location>
</feature>
<dbReference type="InterPro" id="IPR007899">
    <property type="entry name" value="CHAD_dom"/>
</dbReference>
<evidence type="ECO:0000259" key="1">
    <source>
        <dbReference type="PROSITE" id="PS51707"/>
    </source>
</evidence>
<evidence type="ECO:0000259" key="2">
    <source>
        <dbReference type="PROSITE" id="PS51708"/>
    </source>
</evidence>
<dbReference type="InterPro" id="IPR039013">
    <property type="entry name" value="YgiF"/>
</dbReference>
<gene>
    <name evidence="3" type="ORF">GGE60_003054</name>
</gene>
<dbReference type="Pfam" id="PF01928">
    <property type="entry name" value="CYTH"/>
    <property type="match status" value="1"/>
</dbReference>
<dbReference type="Gene3D" id="2.40.320.10">
    <property type="entry name" value="Hypothetical Protein Pfu-838710-001"/>
    <property type="match status" value="1"/>
</dbReference>
<accession>A0A7W7EKJ7</accession>
<dbReference type="GO" id="GO:0050355">
    <property type="term" value="F:inorganic triphosphate phosphatase activity"/>
    <property type="evidence" value="ECO:0007669"/>
    <property type="project" value="InterPro"/>
</dbReference>
<dbReference type="PROSITE" id="PS51707">
    <property type="entry name" value="CYTH"/>
    <property type="match status" value="1"/>
</dbReference>
<dbReference type="Proteomes" id="UP000543836">
    <property type="component" value="Unassembled WGS sequence"/>
</dbReference>
<dbReference type="Gene3D" id="1.40.20.10">
    <property type="entry name" value="CHAD domain"/>
    <property type="match status" value="1"/>
</dbReference>
<dbReference type="SMART" id="SM01118">
    <property type="entry name" value="CYTH"/>
    <property type="match status" value="1"/>
</dbReference>
<dbReference type="InterPro" id="IPR038186">
    <property type="entry name" value="CHAD_dom_sf"/>
</dbReference>
<dbReference type="CDD" id="cd07756">
    <property type="entry name" value="CYTH-like_Pase_CHAD"/>
    <property type="match status" value="1"/>
</dbReference>